<dbReference type="EMBL" id="QXFU01007213">
    <property type="protein sequence ID" value="KAE8958999.1"/>
    <property type="molecule type" value="Genomic_DNA"/>
</dbReference>
<dbReference type="Proteomes" id="UP000434957">
    <property type="component" value="Unassembled WGS sequence"/>
</dbReference>
<gene>
    <name evidence="2" type="ORF">PR001_g30481</name>
    <name evidence="1" type="ORF">PR002_g30685</name>
    <name evidence="3" type="ORF">PR003_g32431</name>
</gene>
<proteinExistence type="predicted"/>
<evidence type="ECO:0000313" key="1">
    <source>
        <dbReference type="EMBL" id="KAE8958999.1"/>
    </source>
</evidence>
<evidence type="ECO:0000313" key="4">
    <source>
        <dbReference type="Proteomes" id="UP000429607"/>
    </source>
</evidence>
<accession>A0A6A3GT92</accession>
<dbReference type="EMBL" id="QXFV01006900">
    <property type="protein sequence ID" value="KAE8960152.1"/>
    <property type="molecule type" value="Genomic_DNA"/>
</dbReference>
<evidence type="ECO:0000313" key="3">
    <source>
        <dbReference type="EMBL" id="KAE9265532.1"/>
    </source>
</evidence>
<evidence type="ECO:0000313" key="5">
    <source>
        <dbReference type="Proteomes" id="UP000434957"/>
    </source>
</evidence>
<dbReference type="Proteomes" id="UP000429607">
    <property type="component" value="Unassembled WGS sequence"/>
</dbReference>
<evidence type="ECO:0000313" key="6">
    <source>
        <dbReference type="Proteomes" id="UP000435112"/>
    </source>
</evidence>
<name>A0A6A3GT92_9STRA</name>
<dbReference type="OrthoDB" id="123517at2759"/>
<evidence type="ECO:0000313" key="2">
    <source>
        <dbReference type="EMBL" id="KAE8960152.1"/>
    </source>
</evidence>
<keyword evidence="5" id="KW-1185">Reference proteome</keyword>
<organism evidence="2 4">
    <name type="scientific">Phytophthora rubi</name>
    <dbReference type="NCBI Taxonomy" id="129364"/>
    <lineage>
        <taxon>Eukaryota</taxon>
        <taxon>Sar</taxon>
        <taxon>Stramenopiles</taxon>
        <taxon>Oomycota</taxon>
        <taxon>Peronosporomycetes</taxon>
        <taxon>Peronosporales</taxon>
        <taxon>Peronosporaceae</taxon>
        <taxon>Phytophthora</taxon>
    </lineage>
</organism>
<dbReference type="AlphaFoldDB" id="A0A6A3GT92"/>
<sequence length="110" mass="12299">MGRKLWIQVVDEDTRDVFNNTAVFSIPTSDGVNDVGDFRREVYNMLPDTKNSDLLAAAQLRIYANKTTYEDKNDRALKSSDLVKNLGQDAASALIVEVPASPPNKRRKTL</sequence>
<comment type="caution">
    <text evidence="2">The sequence shown here is derived from an EMBL/GenBank/DDBJ whole genome shotgun (WGS) entry which is preliminary data.</text>
</comment>
<dbReference type="EMBL" id="QXFT01007825">
    <property type="protein sequence ID" value="KAE9265532.1"/>
    <property type="molecule type" value="Genomic_DNA"/>
</dbReference>
<reference evidence="4 6" key="1">
    <citation type="submission" date="2018-09" db="EMBL/GenBank/DDBJ databases">
        <title>Genomic investigation of the strawberry pathogen Phytophthora fragariae indicates pathogenicity is determined by transcriptional variation in three key races.</title>
        <authorList>
            <person name="Adams T.M."/>
            <person name="Armitage A.D."/>
            <person name="Sobczyk M.K."/>
            <person name="Bates H.J."/>
            <person name="Dunwell J.M."/>
            <person name="Nellist C.F."/>
            <person name="Harrison R.J."/>
        </authorList>
    </citation>
    <scope>NUCLEOTIDE SEQUENCE [LARGE SCALE GENOMIC DNA]</scope>
    <source>
        <strain evidence="2 4">SCRP249</strain>
        <strain evidence="1 6">SCRP324</strain>
        <strain evidence="3 5">SCRP333</strain>
    </source>
</reference>
<dbReference type="Proteomes" id="UP000435112">
    <property type="component" value="Unassembled WGS sequence"/>
</dbReference>
<protein>
    <submittedName>
        <fullName evidence="2">Uncharacterized protein</fullName>
    </submittedName>
</protein>